<dbReference type="RefSeq" id="WP_019922053.1">
    <property type="nucleotide sequence ID" value="NZ_CP140152.1"/>
</dbReference>
<dbReference type="SUPFAM" id="SSF101327">
    <property type="entry name" value="YgfB-like"/>
    <property type="match status" value="1"/>
</dbReference>
<accession>A0ABZ0Y3A0</accession>
<proteinExistence type="predicted"/>
<dbReference type="EMBL" id="CP140152">
    <property type="protein sequence ID" value="WQH06094.1"/>
    <property type="molecule type" value="Genomic_DNA"/>
</dbReference>
<dbReference type="PANTHER" id="PTHR33747">
    <property type="entry name" value="UPF0225 PROTEIN SCO1677"/>
    <property type="match status" value="1"/>
</dbReference>
<dbReference type="GeneID" id="43163779"/>
<evidence type="ECO:0000313" key="1">
    <source>
        <dbReference type="EMBL" id="WQH06094.1"/>
    </source>
</evidence>
<dbReference type="InterPro" id="IPR011978">
    <property type="entry name" value="YgfB-like"/>
</dbReference>
<gene>
    <name evidence="1" type="ORF">SR858_07110</name>
</gene>
<dbReference type="Gene3D" id="3.10.450.50">
    <property type="match status" value="1"/>
</dbReference>
<evidence type="ECO:0000313" key="2">
    <source>
        <dbReference type="Proteomes" id="UP001326110"/>
    </source>
</evidence>
<dbReference type="PANTHER" id="PTHR33747:SF1">
    <property type="entry name" value="ADENYLATE CYCLASE-ASSOCIATED CAP C-TERMINAL DOMAIN-CONTAINING PROTEIN"/>
    <property type="match status" value="1"/>
</dbReference>
<dbReference type="InterPro" id="IPR036255">
    <property type="entry name" value="YgfB-like_sf"/>
</dbReference>
<dbReference type="Proteomes" id="UP001326110">
    <property type="component" value="Chromosome"/>
</dbReference>
<dbReference type="Pfam" id="PF03695">
    <property type="entry name" value="UPF0149"/>
    <property type="match status" value="1"/>
</dbReference>
<protein>
    <submittedName>
        <fullName evidence="1">UPF0149 family protein</fullName>
    </submittedName>
</protein>
<sequence length="190" mass="20308">MLNTPLNDDEYDQLDDLLAAISPQALDVAGLEGLLTALVIGPGDIARAAWLPVVWGDAAPADAKAVEAATVLVLRHEQYMRTWMQKDPASFEPIYECGGAWTAEAWTAGFEAGMQLDAASWHALRAAEPTWLAPFARAGEDWEAAVTPSVILIHAHFHPAAPAKTAKVGRNDPCPCGSGKKYKKCCGEGK</sequence>
<dbReference type="Pfam" id="PF02810">
    <property type="entry name" value="SEC-C"/>
    <property type="match status" value="1"/>
</dbReference>
<dbReference type="NCBIfam" id="TIGR02292">
    <property type="entry name" value="ygfB_yecA"/>
    <property type="match status" value="1"/>
</dbReference>
<dbReference type="Gene3D" id="1.20.120.740">
    <property type="entry name" value="YgfB uncharacterised protein family UPF0149, PF03695"/>
    <property type="match status" value="1"/>
</dbReference>
<keyword evidence="2" id="KW-1185">Reference proteome</keyword>
<dbReference type="InterPro" id="IPR004027">
    <property type="entry name" value="SEC_C_motif"/>
</dbReference>
<reference evidence="1 2" key="1">
    <citation type="submission" date="2023-11" db="EMBL/GenBank/DDBJ databases">
        <title>MicrobeMod: A computational toolkit for identifying prokaryotic methylation and restriction-modification with nanopore sequencing.</title>
        <authorList>
            <person name="Crits-Christoph A."/>
            <person name="Kang S.C."/>
            <person name="Lee H."/>
            <person name="Ostrov N."/>
        </authorList>
    </citation>
    <scope>NUCLEOTIDE SEQUENCE [LARGE SCALE GENOMIC DNA]</scope>
    <source>
        <strain evidence="1 2">ATCC 25935</strain>
    </source>
</reference>
<organism evidence="1 2">
    <name type="scientific">Duganella zoogloeoides</name>
    <dbReference type="NCBI Taxonomy" id="75659"/>
    <lineage>
        <taxon>Bacteria</taxon>
        <taxon>Pseudomonadati</taxon>
        <taxon>Pseudomonadota</taxon>
        <taxon>Betaproteobacteria</taxon>
        <taxon>Burkholderiales</taxon>
        <taxon>Oxalobacteraceae</taxon>
        <taxon>Telluria group</taxon>
        <taxon>Duganella</taxon>
    </lineage>
</organism>
<dbReference type="SUPFAM" id="SSF103642">
    <property type="entry name" value="Sec-C motif"/>
    <property type="match status" value="1"/>
</dbReference>
<name>A0ABZ0Y3A0_9BURK</name>